<reference evidence="2 3" key="1">
    <citation type="journal article" date="2019" name="Sci. Rep.">
        <title>Orb-weaving spider Araneus ventricosus genome elucidates the spidroin gene catalogue.</title>
        <authorList>
            <person name="Kono N."/>
            <person name="Nakamura H."/>
            <person name="Ohtoshi R."/>
            <person name="Moran D.A.P."/>
            <person name="Shinohara A."/>
            <person name="Yoshida Y."/>
            <person name="Fujiwara M."/>
            <person name="Mori M."/>
            <person name="Tomita M."/>
            <person name="Arakawa K."/>
        </authorList>
    </citation>
    <scope>NUCLEOTIDE SEQUENCE [LARGE SCALE GENOMIC DNA]</scope>
</reference>
<keyword evidence="3" id="KW-1185">Reference proteome</keyword>
<proteinExistence type="predicted"/>
<dbReference type="AlphaFoldDB" id="A0A4Y2MKS4"/>
<sequence>MIHRHVTDCNLTSEREILMYGTNLLKETVNSDRKHFVPKDKPTALGPEMSQAETHICGARAERVKGASQLHKRIRWKGKKSPKSNGKQSMSSDVVLD</sequence>
<accession>A0A4Y2MKS4</accession>
<evidence type="ECO:0000313" key="2">
    <source>
        <dbReference type="EMBL" id="GBN27092.1"/>
    </source>
</evidence>
<protein>
    <submittedName>
        <fullName evidence="2">Uncharacterized protein</fullName>
    </submittedName>
</protein>
<comment type="caution">
    <text evidence="2">The sequence shown here is derived from an EMBL/GenBank/DDBJ whole genome shotgun (WGS) entry which is preliminary data.</text>
</comment>
<organism evidence="2 3">
    <name type="scientific">Araneus ventricosus</name>
    <name type="common">Orbweaver spider</name>
    <name type="synonym">Epeira ventricosa</name>
    <dbReference type="NCBI Taxonomy" id="182803"/>
    <lineage>
        <taxon>Eukaryota</taxon>
        <taxon>Metazoa</taxon>
        <taxon>Ecdysozoa</taxon>
        <taxon>Arthropoda</taxon>
        <taxon>Chelicerata</taxon>
        <taxon>Arachnida</taxon>
        <taxon>Araneae</taxon>
        <taxon>Araneomorphae</taxon>
        <taxon>Entelegynae</taxon>
        <taxon>Araneoidea</taxon>
        <taxon>Araneidae</taxon>
        <taxon>Araneus</taxon>
    </lineage>
</organism>
<feature type="region of interest" description="Disordered" evidence="1">
    <location>
        <begin position="67"/>
        <end position="97"/>
    </location>
</feature>
<dbReference type="EMBL" id="BGPR01007470">
    <property type="protein sequence ID" value="GBN27092.1"/>
    <property type="molecule type" value="Genomic_DNA"/>
</dbReference>
<dbReference type="Proteomes" id="UP000499080">
    <property type="component" value="Unassembled WGS sequence"/>
</dbReference>
<name>A0A4Y2MKS4_ARAVE</name>
<feature type="compositionally biased region" description="Basic residues" evidence="1">
    <location>
        <begin position="70"/>
        <end position="82"/>
    </location>
</feature>
<feature type="compositionally biased region" description="Polar residues" evidence="1">
    <location>
        <begin position="83"/>
        <end position="97"/>
    </location>
</feature>
<gene>
    <name evidence="2" type="ORF">AVEN_201454_1</name>
</gene>
<evidence type="ECO:0000256" key="1">
    <source>
        <dbReference type="SAM" id="MobiDB-lite"/>
    </source>
</evidence>
<evidence type="ECO:0000313" key="3">
    <source>
        <dbReference type="Proteomes" id="UP000499080"/>
    </source>
</evidence>